<dbReference type="InterPro" id="IPR005097">
    <property type="entry name" value="Sacchrp_dh_NADP-bd"/>
</dbReference>
<feature type="region of interest" description="Disordered" evidence="1">
    <location>
        <begin position="199"/>
        <end position="219"/>
    </location>
</feature>
<dbReference type="PANTHER" id="PTHR12286">
    <property type="entry name" value="SACCHAROPINE DEHYDROGENASE-LIKE OXIDOREDUCTASE"/>
    <property type="match status" value="1"/>
</dbReference>
<evidence type="ECO:0000313" key="4">
    <source>
        <dbReference type="Proteomes" id="UP001167160"/>
    </source>
</evidence>
<comment type="caution">
    <text evidence="3">The sequence shown here is derived from an EMBL/GenBank/DDBJ whole genome shotgun (WGS) entry which is preliminary data.</text>
</comment>
<sequence length="390" mass="41619">MRRTYDLVLYGATGFTGGLTAEYLARHAPAGCRWALAGRDPAKLEALRSRLERINPDCAELPLLHADSADPASLRALASGTRVVATTVGPYLTHGEPLVAACADAGTHYADLSGEPEFVDRMYLHHHARAQETGARLVHACGFDSVPHDLGVHYTVGLLPEDVPLRVDAFVRSNATFSGGTLASALTAMSRPLGTVRTARARRGSETRPPGRRARAPLGPPVHRRDLGVWAVPLPTIDPQIVERSAAALERYGPDFRYRHYAAVKWLPVAVGGVAGTAGLFAMAQIPPARRWLSRRLEPGTGPGPDRRARSWFTVRFVAEGGGKRVVTEVSGGDPGYEETAKMLAESAICLAFDDLPPASGQVTTAVAMGDALTGRLTAAGLNFRVIRCG</sequence>
<dbReference type="InterPro" id="IPR036291">
    <property type="entry name" value="NAD(P)-bd_dom_sf"/>
</dbReference>
<dbReference type="Proteomes" id="UP001167160">
    <property type="component" value="Unassembled WGS sequence"/>
</dbReference>
<reference evidence="3" key="1">
    <citation type="journal article" date="2023" name="Int. J. Syst. Evol. Microbiol.">
        <title>Streptomyces meridianus sp. nov. isolated from brackish water of the Tagus estuary in Alcochete, Portugal.</title>
        <authorList>
            <person name="Santos J.D.N."/>
            <person name="Klimek D."/>
            <person name="Calusinska M."/>
            <person name="Lobo Da Cunha A."/>
            <person name="Catita J."/>
            <person name="Goncalves H."/>
            <person name="Gonzalez I."/>
            <person name="Reyes F."/>
            <person name="Lage O.M."/>
        </authorList>
    </citation>
    <scope>NUCLEOTIDE SEQUENCE</scope>
    <source>
        <strain evidence="3">MTZ3.1</strain>
    </source>
</reference>
<dbReference type="SUPFAM" id="SSF51735">
    <property type="entry name" value="NAD(P)-binding Rossmann-fold domains"/>
    <property type="match status" value="1"/>
</dbReference>
<organism evidence="3 4">
    <name type="scientific">Streptomyces meridianus</name>
    <dbReference type="NCBI Taxonomy" id="2938945"/>
    <lineage>
        <taxon>Bacteria</taxon>
        <taxon>Bacillati</taxon>
        <taxon>Actinomycetota</taxon>
        <taxon>Actinomycetes</taxon>
        <taxon>Kitasatosporales</taxon>
        <taxon>Streptomycetaceae</taxon>
        <taxon>Streptomyces</taxon>
    </lineage>
</organism>
<dbReference type="RefSeq" id="WP_251418279.1">
    <property type="nucleotide sequence ID" value="NZ_JAMQGM010000048.1"/>
</dbReference>
<keyword evidence="4" id="KW-1185">Reference proteome</keyword>
<dbReference type="Pfam" id="PF03435">
    <property type="entry name" value="Sacchrp_dh_NADP"/>
    <property type="match status" value="1"/>
</dbReference>
<dbReference type="Gene3D" id="3.40.50.720">
    <property type="entry name" value="NAD(P)-binding Rossmann-like Domain"/>
    <property type="match status" value="1"/>
</dbReference>
<protein>
    <submittedName>
        <fullName evidence="3">Saccharopine dehydrogenase NADP-binding domain-containing protein</fullName>
    </submittedName>
</protein>
<name>A0ABT0XBK3_9ACTN</name>
<evidence type="ECO:0000256" key="1">
    <source>
        <dbReference type="SAM" id="MobiDB-lite"/>
    </source>
</evidence>
<evidence type="ECO:0000313" key="3">
    <source>
        <dbReference type="EMBL" id="MCM2579898.1"/>
    </source>
</evidence>
<accession>A0ABT0XBK3</accession>
<proteinExistence type="predicted"/>
<gene>
    <name evidence="3" type="ORF">M1E25_21540</name>
</gene>
<evidence type="ECO:0000259" key="2">
    <source>
        <dbReference type="Pfam" id="PF03435"/>
    </source>
</evidence>
<dbReference type="PANTHER" id="PTHR12286:SF5">
    <property type="entry name" value="SACCHAROPINE DEHYDROGENASE-LIKE OXIDOREDUCTASE"/>
    <property type="match status" value="1"/>
</dbReference>
<dbReference type="InterPro" id="IPR051276">
    <property type="entry name" value="Saccharopine_DH-like_oxidrdct"/>
</dbReference>
<feature type="domain" description="Saccharopine dehydrogenase NADP binding" evidence="2">
    <location>
        <begin position="8"/>
        <end position="136"/>
    </location>
</feature>
<dbReference type="EMBL" id="JAMQGM010000048">
    <property type="protein sequence ID" value="MCM2579898.1"/>
    <property type="molecule type" value="Genomic_DNA"/>
</dbReference>